<proteinExistence type="predicted"/>
<evidence type="ECO:0008006" key="2">
    <source>
        <dbReference type="Google" id="ProtNLM"/>
    </source>
</evidence>
<protein>
    <recommendedName>
        <fullName evidence="2">Sulfotransferase domain-containing protein</fullName>
    </recommendedName>
</protein>
<dbReference type="AlphaFoldDB" id="A0A7S4R2F0"/>
<organism evidence="1">
    <name type="scientific">Ditylum brightwellii</name>
    <dbReference type="NCBI Taxonomy" id="49249"/>
    <lineage>
        <taxon>Eukaryota</taxon>
        <taxon>Sar</taxon>
        <taxon>Stramenopiles</taxon>
        <taxon>Ochrophyta</taxon>
        <taxon>Bacillariophyta</taxon>
        <taxon>Mediophyceae</taxon>
        <taxon>Lithodesmiophycidae</taxon>
        <taxon>Lithodesmiales</taxon>
        <taxon>Lithodesmiaceae</taxon>
        <taxon>Ditylum</taxon>
    </lineage>
</organism>
<sequence>MTLAGLDRAKKQNLIASNLADVIITPYIYEANAIFPADHKGRLFAIFRNPIDRAVDLLHYCKIAHWEESIWKPELMSMSLSQYASSQYIENNPMTRRLSNTPNHKNIEVTNDHLTKAMEVLRTRILVGLYEELEESMDRFERYHQWIYRVNPVNQELCRNRFLSRGFIHPNPRHPQSSSVGGENDLNFLLKEGSDDYHSIAWHNQYDLELYRYAKELFKEQAHFVEDVPLDVRHFGETCCKCGPPTFPAEPFKCPGGSANVQ</sequence>
<name>A0A7S4R2F0_9STRA</name>
<accession>A0A7S4R2F0</accession>
<dbReference type="PANTHER" id="PTHR32301">
    <property type="entry name" value="COUNTIN RECEPTOR CNR3-RELATED"/>
    <property type="match status" value="1"/>
</dbReference>
<gene>
    <name evidence="1" type="ORF">DBRI00130_LOCUS11761</name>
</gene>
<reference evidence="1" key="1">
    <citation type="submission" date="2021-01" db="EMBL/GenBank/DDBJ databases">
        <authorList>
            <person name="Corre E."/>
            <person name="Pelletier E."/>
            <person name="Niang G."/>
            <person name="Scheremetjew M."/>
            <person name="Finn R."/>
            <person name="Kale V."/>
            <person name="Holt S."/>
            <person name="Cochrane G."/>
            <person name="Meng A."/>
            <person name="Brown T."/>
            <person name="Cohen L."/>
        </authorList>
    </citation>
    <scope>NUCLEOTIDE SEQUENCE</scope>
    <source>
        <strain evidence="1">GSO104</strain>
    </source>
</reference>
<dbReference type="InterPro" id="IPR053259">
    <property type="entry name" value="Golvesin-related_Golgi"/>
</dbReference>
<dbReference type="InterPro" id="IPR027417">
    <property type="entry name" value="P-loop_NTPase"/>
</dbReference>
<dbReference type="Gene3D" id="3.40.50.300">
    <property type="entry name" value="P-loop containing nucleotide triphosphate hydrolases"/>
    <property type="match status" value="1"/>
</dbReference>
<dbReference type="EMBL" id="HBNS01014621">
    <property type="protein sequence ID" value="CAE4601198.1"/>
    <property type="molecule type" value="Transcribed_RNA"/>
</dbReference>
<dbReference type="PANTHER" id="PTHR32301:SF6">
    <property type="entry name" value="GOLVESIN-RELATED"/>
    <property type="match status" value="1"/>
</dbReference>
<evidence type="ECO:0000313" key="1">
    <source>
        <dbReference type="EMBL" id="CAE4601198.1"/>
    </source>
</evidence>